<feature type="compositionally biased region" description="Basic residues" evidence="1">
    <location>
        <begin position="77"/>
        <end position="91"/>
    </location>
</feature>
<dbReference type="PANTHER" id="PTHR13621">
    <property type="entry name" value="PROLINE-RICH PROTEIN PRCC"/>
    <property type="match status" value="1"/>
</dbReference>
<dbReference type="PANTHER" id="PTHR13621:SF2">
    <property type="entry name" value="PROLINE-RICH PROTEIN PRCC"/>
    <property type="match status" value="1"/>
</dbReference>
<dbReference type="GO" id="GO:0005634">
    <property type="term" value="C:nucleus"/>
    <property type="evidence" value="ECO:0007669"/>
    <property type="project" value="TreeGrafter"/>
</dbReference>
<dbReference type="VEuPathDB" id="FungiDB:PPTG_09644"/>
<feature type="region of interest" description="Disordered" evidence="1">
    <location>
        <begin position="223"/>
        <end position="298"/>
    </location>
</feature>
<dbReference type="Proteomes" id="UP000053236">
    <property type="component" value="Unassembled WGS sequence"/>
</dbReference>
<accession>W2H722</accession>
<proteinExistence type="predicted"/>
<feature type="compositionally biased region" description="Low complexity" evidence="1">
    <location>
        <begin position="177"/>
        <end position="204"/>
    </location>
</feature>
<dbReference type="EMBL" id="KI685402">
    <property type="protein sequence ID" value="ETK91017.1"/>
    <property type="molecule type" value="Genomic_DNA"/>
</dbReference>
<dbReference type="AlphaFoldDB" id="W2H722"/>
<reference evidence="2" key="1">
    <citation type="submission" date="2013-11" db="EMBL/GenBank/DDBJ databases">
        <title>The Genome Sequence of Phytophthora parasitica CJ02B3.</title>
        <authorList>
            <consortium name="The Broad Institute Genomics Platform"/>
            <person name="Russ C."/>
            <person name="Tyler B."/>
            <person name="Panabieres F."/>
            <person name="Shan W."/>
            <person name="Tripathy S."/>
            <person name="Grunwald N."/>
            <person name="Machado M."/>
            <person name="Johnson C.S."/>
            <person name="Arredondo F."/>
            <person name="Hong C."/>
            <person name="Coffey M."/>
            <person name="Young S.K."/>
            <person name="Zeng Q."/>
            <person name="Gargeya S."/>
            <person name="Fitzgerald M."/>
            <person name="Abouelleil A."/>
            <person name="Alvarado L."/>
            <person name="Chapman S.B."/>
            <person name="Gainer-Dewar J."/>
            <person name="Goldberg J."/>
            <person name="Griggs A."/>
            <person name="Gujja S."/>
            <person name="Hansen M."/>
            <person name="Howarth C."/>
            <person name="Imamovic A."/>
            <person name="Ireland A."/>
            <person name="Larimer J."/>
            <person name="McCowan C."/>
            <person name="Murphy C."/>
            <person name="Pearson M."/>
            <person name="Poon T.W."/>
            <person name="Priest M."/>
            <person name="Roberts A."/>
            <person name="Saif S."/>
            <person name="Shea T."/>
            <person name="Sykes S."/>
            <person name="Wortman J."/>
            <person name="Nusbaum C."/>
            <person name="Birren B."/>
        </authorList>
    </citation>
    <scope>NUCLEOTIDE SEQUENCE [LARGE SCALE GENOMIC DNA]</scope>
    <source>
        <strain evidence="2">CJ02B3</strain>
    </source>
</reference>
<name>W2H722_PHYNI</name>
<organism evidence="2">
    <name type="scientific">Phytophthora nicotianae</name>
    <name type="common">Potato buckeye rot agent</name>
    <name type="synonym">Phytophthora parasitica</name>
    <dbReference type="NCBI Taxonomy" id="4792"/>
    <lineage>
        <taxon>Eukaryota</taxon>
        <taxon>Sar</taxon>
        <taxon>Stramenopiles</taxon>
        <taxon>Oomycota</taxon>
        <taxon>Peronosporomycetes</taxon>
        <taxon>Peronosporales</taxon>
        <taxon>Peronosporaceae</taxon>
        <taxon>Phytophthora</taxon>
    </lineage>
</organism>
<protein>
    <recommendedName>
        <fullName evidence="3">Proline-rich protein PRCC</fullName>
    </recommendedName>
</protein>
<evidence type="ECO:0000313" key="2">
    <source>
        <dbReference type="EMBL" id="ETK91017.1"/>
    </source>
</evidence>
<evidence type="ECO:0008006" key="3">
    <source>
        <dbReference type="Google" id="ProtNLM"/>
    </source>
</evidence>
<feature type="compositionally biased region" description="Basic residues" evidence="1">
    <location>
        <begin position="125"/>
        <end position="137"/>
    </location>
</feature>
<feature type="compositionally biased region" description="Low complexity" evidence="1">
    <location>
        <begin position="223"/>
        <end position="232"/>
    </location>
</feature>
<feature type="region of interest" description="Disordered" evidence="1">
    <location>
        <begin position="36"/>
        <end position="204"/>
    </location>
</feature>
<evidence type="ECO:0000256" key="1">
    <source>
        <dbReference type="SAM" id="MobiDB-lite"/>
    </source>
</evidence>
<gene>
    <name evidence="2" type="ORF">L915_05328</name>
</gene>
<dbReference type="InterPro" id="IPR018800">
    <property type="entry name" value="PRCC"/>
</dbReference>
<sequence>MSYFVSARTPNYNFHCIIHTYALGMSLLVPDYASSSEDEAAPGVSAPTPPCAPALRPLPATKTLDSPVSSAREAAPKPKKAKKKVKKKKKTTLYLPPEIQRLLETGTSGGALSDDSDDDNELLAKHKRAKKVANKRPRPSDTDKDSVLSFLPPPKHDLPQPDAVTTANVAVEEKQAQEQMQEHAQQAAETQTGQQPVDEATAAANAAAWQQYYQQQQYQASYAASQDYSVAQGEEDVPGGSSKRRRTRERDIERALQQGHFETVADQITEVQGPAPNAWQPPVDPLTGASGAKGSSDQEMKLKASFWNSQAGTTVSSSKPSRLQRQKHQLNQLAFDAKARDFDLLEKRGASLKTKRETYAKYGW</sequence>